<feature type="domain" description="HTH araC/xylS-type" evidence="4">
    <location>
        <begin position="179"/>
        <end position="277"/>
    </location>
</feature>
<evidence type="ECO:0000256" key="3">
    <source>
        <dbReference type="ARBA" id="ARBA00023163"/>
    </source>
</evidence>
<gene>
    <name evidence="5" type="ORF">SAMN05444362_11242</name>
</gene>
<dbReference type="Pfam" id="PF22200">
    <property type="entry name" value="ExsA_N"/>
    <property type="match status" value="1"/>
</dbReference>
<evidence type="ECO:0000259" key="4">
    <source>
        <dbReference type="PROSITE" id="PS01124"/>
    </source>
</evidence>
<dbReference type="Gene3D" id="1.10.10.60">
    <property type="entry name" value="Homeodomain-like"/>
    <property type="match status" value="2"/>
</dbReference>
<keyword evidence="1" id="KW-0805">Transcription regulation</keyword>
<dbReference type="GO" id="GO:0003700">
    <property type="term" value="F:DNA-binding transcription factor activity"/>
    <property type="evidence" value="ECO:0007669"/>
    <property type="project" value="InterPro"/>
</dbReference>
<keyword evidence="6" id="KW-1185">Reference proteome</keyword>
<dbReference type="PANTHER" id="PTHR43280">
    <property type="entry name" value="ARAC-FAMILY TRANSCRIPTIONAL REGULATOR"/>
    <property type="match status" value="1"/>
</dbReference>
<dbReference type="Pfam" id="PF12833">
    <property type="entry name" value="HTH_18"/>
    <property type="match status" value="1"/>
</dbReference>
<name>A0A1M5FLY6_9BACT</name>
<dbReference type="InterPro" id="IPR018062">
    <property type="entry name" value="HTH_AraC-typ_CS"/>
</dbReference>
<evidence type="ECO:0000313" key="5">
    <source>
        <dbReference type="EMBL" id="SHF92505.1"/>
    </source>
</evidence>
<dbReference type="InterPro" id="IPR009057">
    <property type="entry name" value="Homeodomain-like_sf"/>
</dbReference>
<keyword evidence="2 5" id="KW-0238">DNA-binding</keyword>
<dbReference type="EMBL" id="FQUC01000012">
    <property type="protein sequence ID" value="SHF92505.1"/>
    <property type="molecule type" value="Genomic_DNA"/>
</dbReference>
<dbReference type="PROSITE" id="PS00041">
    <property type="entry name" value="HTH_ARAC_FAMILY_1"/>
    <property type="match status" value="1"/>
</dbReference>
<dbReference type="PANTHER" id="PTHR43280:SF2">
    <property type="entry name" value="HTH-TYPE TRANSCRIPTIONAL REGULATOR EXSA"/>
    <property type="match status" value="1"/>
</dbReference>
<dbReference type="STRING" id="1346286.SAMN05444362_11242"/>
<evidence type="ECO:0000256" key="2">
    <source>
        <dbReference type="ARBA" id="ARBA00023125"/>
    </source>
</evidence>
<sequence>MQSPSNYGLLRVSDFLAIASFEHTRESTGSMFLEEHLLLFVLDGENTLTNGGRKHVVSKDHMILLEKATIWDFRKEGNPGNNNIYGCMLFFLKDEFLKDFVKMADVKLTPTDEPVVTCPKPVNRHLKAYLNSIKPYFDNPENIDQGLLRLKIMELLYGLALTDNGLLRQILQLRQPIKSDIISVMEQNYTKRISLPELAFLSGRSLSSFKRDFMAVCSLPPSKWIREKRLEKSKELLLNTALSITDVCYMVGFENATHYSRLFKQKYGYAPSENRQKMKK</sequence>
<dbReference type="SUPFAM" id="SSF46689">
    <property type="entry name" value="Homeodomain-like"/>
    <property type="match status" value="2"/>
</dbReference>
<dbReference type="Proteomes" id="UP000184480">
    <property type="component" value="Unassembled WGS sequence"/>
</dbReference>
<organism evidence="5 6">
    <name type="scientific">Dysgonomonas macrotermitis</name>
    <dbReference type="NCBI Taxonomy" id="1346286"/>
    <lineage>
        <taxon>Bacteria</taxon>
        <taxon>Pseudomonadati</taxon>
        <taxon>Bacteroidota</taxon>
        <taxon>Bacteroidia</taxon>
        <taxon>Bacteroidales</taxon>
        <taxon>Dysgonomonadaceae</taxon>
        <taxon>Dysgonomonas</taxon>
    </lineage>
</organism>
<accession>A0A1M5FLY6</accession>
<reference evidence="6" key="1">
    <citation type="submission" date="2016-11" db="EMBL/GenBank/DDBJ databases">
        <authorList>
            <person name="Varghese N."/>
            <person name="Submissions S."/>
        </authorList>
    </citation>
    <scope>NUCLEOTIDE SEQUENCE [LARGE SCALE GENOMIC DNA]</scope>
    <source>
        <strain evidence="6">DSM 27370</strain>
    </source>
</reference>
<dbReference type="InterPro" id="IPR018060">
    <property type="entry name" value="HTH_AraC"/>
</dbReference>
<dbReference type="GO" id="GO:0043565">
    <property type="term" value="F:sequence-specific DNA binding"/>
    <property type="evidence" value="ECO:0007669"/>
    <property type="project" value="InterPro"/>
</dbReference>
<dbReference type="AlphaFoldDB" id="A0A1M5FLY6"/>
<keyword evidence="3" id="KW-0804">Transcription</keyword>
<dbReference type="PROSITE" id="PS01124">
    <property type="entry name" value="HTH_ARAC_FAMILY_2"/>
    <property type="match status" value="1"/>
</dbReference>
<dbReference type="InterPro" id="IPR054015">
    <property type="entry name" value="ExsA-like_N"/>
</dbReference>
<evidence type="ECO:0000256" key="1">
    <source>
        <dbReference type="ARBA" id="ARBA00023015"/>
    </source>
</evidence>
<proteinExistence type="predicted"/>
<dbReference type="SMART" id="SM00342">
    <property type="entry name" value="HTH_ARAC"/>
    <property type="match status" value="1"/>
</dbReference>
<protein>
    <submittedName>
        <fullName evidence="5">AraC-type DNA-binding protein</fullName>
    </submittedName>
</protein>
<evidence type="ECO:0000313" key="6">
    <source>
        <dbReference type="Proteomes" id="UP000184480"/>
    </source>
</evidence>